<accession>D3FXW4</accession>
<dbReference type="KEGG" id="bpf:BpOF4_04435"/>
<organism evidence="1 2">
    <name type="scientific">Alkalihalophilus pseudofirmus (strain ATCC BAA-2126 / JCM 17055 / OF4)</name>
    <name type="common">Bacillus pseudofirmus</name>
    <dbReference type="NCBI Taxonomy" id="398511"/>
    <lineage>
        <taxon>Bacteria</taxon>
        <taxon>Bacillati</taxon>
        <taxon>Bacillota</taxon>
        <taxon>Bacilli</taxon>
        <taxon>Bacillales</taxon>
        <taxon>Bacillaceae</taxon>
        <taxon>Alkalihalophilus</taxon>
    </lineage>
</organism>
<name>D3FXW4_ALKPO</name>
<dbReference type="EMBL" id="CP001878">
    <property type="protein sequence ID" value="ADC48951.1"/>
    <property type="molecule type" value="Genomic_DNA"/>
</dbReference>
<evidence type="ECO:0000313" key="2">
    <source>
        <dbReference type="Proteomes" id="UP000001544"/>
    </source>
</evidence>
<keyword evidence="2" id="KW-1185">Reference proteome</keyword>
<dbReference type="RefSeq" id="WP_012960225.1">
    <property type="nucleotide sequence ID" value="NC_013791.2"/>
</dbReference>
<dbReference type="HOGENOM" id="CLU_2476917_0_0_9"/>
<evidence type="ECO:0000313" key="1">
    <source>
        <dbReference type="EMBL" id="ADC48951.1"/>
    </source>
</evidence>
<dbReference type="AlphaFoldDB" id="D3FXW4"/>
<proteinExistence type="predicted"/>
<reference evidence="1 2" key="1">
    <citation type="journal article" date="2011" name="Environ. Microbiol.">
        <title>Genome of alkaliphilic Bacillus pseudofirmus OF4 reveals adaptations that support the ability to grow in an external pH range from 7.5 to 11.4.</title>
        <authorList>
            <person name="Janto B."/>
            <person name="Ahmed A."/>
            <person name="Ito M."/>
            <person name="Liu J."/>
            <person name="Hicks D.B."/>
            <person name="Pagni S."/>
            <person name="Fackelmayer O.J."/>
            <person name="Smith T.A."/>
            <person name="Earl J."/>
            <person name="Elbourne L.D."/>
            <person name="Hassan K."/>
            <person name="Paulsen I.T."/>
            <person name="Kolsto A.B."/>
            <person name="Tourasse N.J."/>
            <person name="Ehrlich G.D."/>
            <person name="Boissy R."/>
            <person name="Ivey D.M."/>
            <person name="Li G."/>
            <person name="Xue Y."/>
            <person name="Ma Y."/>
            <person name="Hu F.Z."/>
            <person name="Krulwich T.A."/>
        </authorList>
    </citation>
    <scope>NUCLEOTIDE SEQUENCE [LARGE SCALE GENOMIC DNA]</scope>
    <source>
        <strain evidence="2">ATCC BAA-2126 / JCM 17055 / OF4</strain>
    </source>
</reference>
<dbReference type="Proteomes" id="UP000001544">
    <property type="component" value="Chromosome"/>
</dbReference>
<gene>
    <name evidence="1" type="ordered locus">BpOF4_04435</name>
</gene>
<dbReference type="STRING" id="398511.BpOF4_04435"/>
<sequence length="87" mass="9987">MKTLTGLSELFTSIHAEMGTGIISKRSIRKLKEYDRFIDGLEGETKEAMRGISDALQAMAVSLRKYDYDECERINDRIIEVSEKWVV</sequence>
<protein>
    <submittedName>
        <fullName evidence="1">Uncharacterized protein</fullName>
    </submittedName>
</protein>